<evidence type="ECO:0000256" key="1">
    <source>
        <dbReference type="SAM" id="SignalP"/>
    </source>
</evidence>
<comment type="caution">
    <text evidence="3">The sequence shown here is derived from an EMBL/GenBank/DDBJ whole genome shotgun (WGS) entry which is preliminary data.</text>
</comment>
<evidence type="ECO:0000313" key="3">
    <source>
        <dbReference type="EMBL" id="RMI44680.1"/>
    </source>
</evidence>
<dbReference type="PROSITE" id="PS50231">
    <property type="entry name" value="RICIN_B_LECTIN"/>
    <property type="match status" value="1"/>
</dbReference>
<evidence type="ECO:0000313" key="4">
    <source>
        <dbReference type="Proteomes" id="UP000282674"/>
    </source>
</evidence>
<accession>A0A3M2M6S9</accession>
<reference evidence="3 4" key="1">
    <citation type="submission" date="2018-10" db="EMBL/GenBank/DDBJ databases">
        <title>Isolation from soil.</title>
        <authorList>
            <person name="Hu J."/>
        </authorList>
    </citation>
    <scope>NUCLEOTIDE SEQUENCE [LARGE SCALE GENOMIC DNA]</scope>
    <source>
        <strain evidence="3 4">NEAU-Ht49</strain>
    </source>
</reference>
<keyword evidence="1" id="KW-0732">Signal</keyword>
<proteinExistence type="predicted"/>
<dbReference type="Proteomes" id="UP000282674">
    <property type="component" value="Unassembled WGS sequence"/>
</dbReference>
<feature type="domain" description="Ricin B lectin" evidence="2">
    <location>
        <begin position="32"/>
        <end position="116"/>
    </location>
</feature>
<dbReference type="RefSeq" id="WP_122194431.1">
    <property type="nucleotide sequence ID" value="NZ_JBHSKC010000009.1"/>
</dbReference>
<evidence type="ECO:0000259" key="2">
    <source>
        <dbReference type="Pfam" id="PF00652"/>
    </source>
</evidence>
<protein>
    <recommendedName>
        <fullName evidence="2">Ricin B lectin domain-containing protein</fullName>
    </recommendedName>
</protein>
<dbReference type="EMBL" id="RFFG01000017">
    <property type="protein sequence ID" value="RMI44680.1"/>
    <property type="molecule type" value="Genomic_DNA"/>
</dbReference>
<organism evidence="3 4">
    <name type="scientific">Actinomadura harenae</name>
    <dbReference type="NCBI Taxonomy" id="2483351"/>
    <lineage>
        <taxon>Bacteria</taxon>
        <taxon>Bacillati</taxon>
        <taxon>Actinomycetota</taxon>
        <taxon>Actinomycetes</taxon>
        <taxon>Streptosporangiales</taxon>
        <taxon>Thermomonosporaceae</taxon>
        <taxon>Actinomadura</taxon>
    </lineage>
</organism>
<dbReference type="OrthoDB" id="3543101at2"/>
<keyword evidence="4" id="KW-1185">Reference proteome</keyword>
<dbReference type="Pfam" id="PF00652">
    <property type="entry name" value="Ricin_B_lectin"/>
    <property type="match status" value="1"/>
</dbReference>
<name>A0A3M2M6S9_9ACTN</name>
<dbReference type="SUPFAM" id="SSF50370">
    <property type="entry name" value="Ricin B-like lectins"/>
    <property type="match status" value="1"/>
</dbReference>
<dbReference type="AlphaFoldDB" id="A0A3M2M6S9"/>
<feature type="chain" id="PRO_5038588836" description="Ricin B lectin domain-containing protein" evidence="1">
    <location>
        <begin position="22"/>
        <end position="163"/>
    </location>
</feature>
<dbReference type="Gene3D" id="2.80.10.50">
    <property type="match status" value="1"/>
</dbReference>
<dbReference type="InterPro" id="IPR000772">
    <property type="entry name" value="Ricin_B_lectin"/>
</dbReference>
<dbReference type="CDD" id="cd23415">
    <property type="entry name" value="beta-trefoil_Ricin_AH"/>
    <property type="match status" value="1"/>
</dbReference>
<gene>
    <name evidence="3" type="ORF">EBO15_12045</name>
</gene>
<dbReference type="InterPro" id="IPR035992">
    <property type="entry name" value="Ricin_B-like_lectins"/>
</dbReference>
<feature type="signal peptide" evidence="1">
    <location>
        <begin position="1"/>
        <end position="21"/>
    </location>
</feature>
<sequence length="163" mass="17292">MKRKLTAVALAAATVTGGVVAATPAQAAQFWNFRNAVSGACLDSNANGSAYVLACNGGAYQKWEWVSGGANSGKLLKNRATGRCLAYNDQQSVSTQSCASGSVKQSWFYNTSKYYLIGGGYSSYPDTALKLQFVSTKGLRVIQQSPPNGTYNDLIWHPYAVGA</sequence>